<dbReference type="Pfam" id="PF25917">
    <property type="entry name" value="BSH_RND"/>
    <property type="match status" value="1"/>
</dbReference>
<dbReference type="AlphaFoldDB" id="A0A1B1A6T7"/>
<evidence type="ECO:0000313" key="5">
    <source>
        <dbReference type="Proteomes" id="UP000013243"/>
    </source>
</evidence>
<dbReference type="PANTHER" id="PTHR30386">
    <property type="entry name" value="MEMBRANE FUSION SUBUNIT OF EMRAB-TOLC MULTIDRUG EFFLUX PUMP"/>
    <property type="match status" value="1"/>
</dbReference>
<dbReference type="InterPro" id="IPR058634">
    <property type="entry name" value="AaeA-lik-b-barrel"/>
</dbReference>
<proteinExistence type="predicted"/>
<dbReference type="InterPro" id="IPR050739">
    <property type="entry name" value="MFP"/>
</dbReference>
<accession>A0A1B1A6T7</accession>
<dbReference type="PANTHER" id="PTHR30386:SF24">
    <property type="entry name" value="MULTIDRUG RESISTANCE EFFLUX PUMP"/>
    <property type="match status" value="1"/>
</dbReference>
<dbReference type="SUPFAM" id="SSF111369">
    <property type="entry name" value="HlyD-like secretion proteins"/>
    <property type="match status" value="2"/>
</dbReference>
<dbReference type="Pfam" id="PF25963">
    <property type="entry name" value="Beta-barrel_AAEA"/>
    <property type="match status" value="1"/>
</dbReference>
<dbReference type="Gene3D" id="2.40.50.100">
    <property type="match status" value="1"/>
</dbReference>
<feature type="coiled-coil region" evidence="1">
    <location>
        <begin position="87"/>
        <end position="135"/>
    </location>
</feature>
<sequence>MPRPSSGKLRLVGVLIVVLIALPSGYGLWSNAQSRVYTDNAYIRGDIVAVAPKVSGYIAEVAVNDNQLVEKGDVLLRIDHADHAARVRQAKAALAAATAARLRLDEERQMQTVFIDEAHAMIAAAQAEADRAGKDLHRTNNLIADGWVPAERLEVVTAIAIKARAGHERASAGLRAQEQKLRVLDAQSSALDAAIEQAAAQLQLAEISLSETTIRAAERGFIGNLHAELGQYARPGAPLLSVVSNDHKWVVANFKETQLGRIEPGQTVSIRVDSFQDIALTGRVESIAPASGAEFSLLPPDNATGNFIRVVQRIPVKIELDQQNPLFHRLRPGMSAEVSIEATRLPLGGAGDE</sequence>
<dbReference type="KEGG" id="rmb:K529_016035"/>
<dbReference type="Proteomes" id="UP000013243">
    <property type="component" value="Plasmid unnamed1"/>
</dbReference>
<reference evidence="4 5" key="1">
    <citation type="journal article" date="2016" name="ISME J.">
        <title>Global occurrence and heterogeneity of the Roseobacter-clade species Ruegeria mobilis.</title>
        <authorList>
            <person name="Sonnenschein E."/>
            <person name="Gram L."/>
        </authorList>
    </citation>
    <scope>NUCLEOTIDE SEQUENCE [LARGE SCALE GENOMIC DNA]</scope>
    <source>
        <strain evidence="4 5">F1926</strain>
        <plasmid evidence="4 5">unnamed1</plasmid>
    </source>
</reference>
<keyword evidence="1" id="KW-0175">Coiled coil</keyword>
<organism evidence="4 5">
    <name type="scientific">Tritonibacter mobilis F1926</name>
    <dbReference type="NCBI Taxonomy" id="1265309"/>
    <lineage>
        <taxon>Bacteria</taxon>
        <taxon>Pseudomonadati</taxon>
        <taxon>Pseudomonadota</taxon>
        <taxon>Alphaproteobacteria</taxon>
        <taxon>Rhodobacterales</taxon>
        <taxon>Paracoccaceae</taxon>
        <taxon>Tritonibacter</taxon>
    </lineage>
</organism>
<name>A0A1B1A6T7_9RHOB</name>
<dbReference type="EMBL" id="CP015231">
    <property type="protein sequence ID" value="ANP42289.1"/>
    <property type="molecule type" value="Genomic_DNA"/>
</dbReference>
<dbReference type="Gene3D" id="2.40.30.170">
    <property type="match status" value="1"/>
</dbReference>
<gene>
    <name evidence="4" type="ORF">K529_016035</name>
</gene>
<evidence type="ECO:0000256" key="1">
    <source>
        <dbReference type="SAM" id="Coils"/>
    </source>
</evidence>
<dbReference type="OrthoDB" id="9811754at2"/>
<dbReference type="Gene3D" id="1.10.287.470">
    <property type="entry name" value="Helix hairpin bin"/>
    <property type="match status" value="1"/>
</dbReference>
<geneLocation type="plasmid" evidence="4 5">
    <name>unnamed1</name>
</geneLocation>
<keyword evidence="4" id="KW-0614">Plasmid</keyword>
<dbReference type="GO" id="GO:0055085">
    <property type="term" value="P:transmembrane transport"/>
    <property type="evidence" value="ECO:0007669"/>
    <property type="project" value="InterPro"/>
</dbReference>
<feature type="domain" description="p-hydroxybenzoic acid efflux pump subunit AaeA-like beta-barrel" evidence="3">
    <location>
        <begin position="250"/>
        <end position="340"/>
    </location>
</feature>
<feature type="domain" description="Multidrug resistance protein MdtA-like barrel-sandwich hybrid" evidence="2">
    <location>
        <begin position="47"/>
        <end position="243"/>
    </location>
</feature>
<evidence type="ECO:0000313" key="4">
    <source>
        <dbReference type="EMBL" id="ANP42289.1"/>
    </source>
</evidence>
<evidence type="ECO:0000259" key="2">
    <source>
        <dbReference type="Pfam" id="PF25917"/>
    </source>
</evidence>
<dbReference type="InterPro" id="IPR058625">
    <property type="entry name" value="MdtA-like_BSH"/>
</dbReference>
<dbReference type="PRINTS" id="PR01490">
    <property type="entry name" value="RTXTOXIND"/>
</dbReference>
<protein>
    <submittedName>
        <fullName evidence="4">Secretion protein HlyD</fullName>
    </submittedName>
</protein>
<evidence type="ECO:0000259" key="3">
    <source>
        <dbReference type="Pfam" id="PF25963"/>
    </source>
</evidence>